<reference evidence="1 3" key="1">
    <citation type="journal article" date="2014" name="BMC Genomics">
        <title>Genome sequence of Anopheles sinensis provides insight into genetics basis of mosquito competence for malaria parasites.</title>
        <authorList>
            <person name="Zhou D."/>
            <person name="Zhang D."/>
            <person name="Ding G."/>
            <person name="Shi L."/>
            <person name="Hou Q."/>
            <person name="Ye Y."/>
            <person name="Xu Y."/>
            <person name="Zhou H."/>
            <person name="Xiong C."/>
            <person name="Li S."/>
            <person name="Yu J."/>
            <person name="Hong S."/>
            <person name="Yu X."/>
            <person name="Zou P."/>
            <person name="Chen C."/>
            <person name="Chang X."/>
            <person name="Wang W."/>
            <person name="Lv Y."/>
            <person name="Sun Y."/>
            <person name="Ma L."/>
            <person name="Shen B."/>
            <person name="Zhu C."/>
        </authorList>
    </citation>
    <scope>NUCLEOTIDE SEQUENCE [LARGE SCALE GENOMIC DNA]</scope>
</reference>
<gene>
    <name evidence="1" type="ORF">ZHAS_00007241</name>
</gene>
<dbReference type="VEuPathDB" id="VectorBase:ASIC007241"/>
<dbReference type="EMBL" id="ATLV01015005">
    <property type="status" value="NOT_ANNOTATED_CDS"/>
    <property type="molecule type" value="Genomic_DNA"/>
</dbReference>
<evidence type="ECO:0000313" key="3">
    <source>
        <dbReference type="Proteomes" id="UP000030765"/>
    </source>
</evidence>
<organism evidence="1">
    <name type="scientific">Anopheles sinensis</name>
    <name type="common">Mosquito</name>
    <dbReference type="NCBI Taxonomy" id="74873"/>
    <lineage>
        <taxon>Eukaryota</taxon>
        <taxon>Metazoa</taxon>
        <taxon>Ecdysozoa</taxon>
        <taxon>Arthropoda</taxon>
        <taxon>Hexapoda</taxon>
        <taxon>Insecta</taxon>
        <taxon>Pterygota</taxon>
        <taxon>Neoptera</taxon>
        <taxon>Endopterygota</taxon>
        <taxon>Diptera</taxon>
        <taxon>Nematocera</taxon>
        <taxon>Culicoidea</taxon>
        <taxon>Culicidae</taxon>
        <taxon>Anophelinae</taxon>
        <taxon>Anopheles</taxon>
    </lineage>
</organism>
<evidence type="ECO:0000313" key="2">
    <source>
        <dbReference type="EnsemblMetazoa" id="ASIC007241-PA"/>
    </source>
</evidence>
<dbReference type="EMBL" id="KE524999">
    <property type="protein sequence ID" value="KFB39867.1"/>
    <property type="molecule type" value="Genomic_DNA"/>
</dbReference>
<name>A0A084VPH3_ANOSI</name>
<sequence length="51" mass="5391">MALARRPKSDLASGEVSIAAGRTEPFVRPGEDVDESVSLPSVFGSRMAFVP</sequence>
<dbReference type="EnsemblMetazoa" id="ASIC007241-RA">
    <property type="protein sequence ID" value="ASIC007241-PA"/>
    <property type="gene ID" value="ASIC007241"/>
</dbReference>
<accession>A0A084VPH3</accession>
<keyword evidence="3" id="KW-1185">Reference proteome</keyword>
<protein>
    <submittedName>
        <fullName evidence="1 2">Type I restriction-modification system</fullName>
    </submittedName>
</protein>
<dbReference type="AlphaFoldDB" id="A0A084VPH3"/>
<dbReference type="Proteomes" id="UP000030765">
    <property type="component" value="Unassembled WGS sequence"/>
</dbReference>
<evidence type="ECO:0000313" key="1">
    <source>
        <dbReference type="EMBL" id="KFB39867.1"/>
    </source>
</evidence>
<proteinExistence type="predicted"/>
<reference evidence="2" key="2">
    <citation type="submission" date="2020-05" db="UniProtKB">
        <authorList>
            <consortium name="EnsemblMetazoa"/>
        </authorList>
    </citation>
    <scope>IDENTIFICATION</scope>
</reference>